<keyword evidence="2" id="KW-1185">Reference proteome</keyword>
<evidence type="ECO:0000313" key="2">
    <source>
        <dbReference type="Proteomes" id="UP000663828"/>
    </source>
</evidence>
<gene>
    <name evidence="1" type="ORF">XAT740_LOCUS12544</name>
</gene>
<accession>A0A814FNH3</accession>
<comment type="caution">
    <text evidence="1">The sequence shown here is derived from an EMBL/GenBank/DDBJ whole genome shotgun (WGS) entry which is preliminary data.</text>
</comment>
<evidence type="ECO:0000313" key="1">
    <source>
        <dbReference type="EMBL" id="CAF0988026.1"/>
    </source>
</evidence>
<reference evidence="1" key="1">
    <citation type="submission" date="2021-02" db="EMBL/GenBank/DDBJ databases">
        <authorList>
            <person name="Nowell W R."/>
        </authorList>
    </citation>
    <scope>NUCLEOTIDE SEQUENCE</scope>
</reference>
<protein>
    <submittedName>
        <fullName evidence="1">Uncharacterized protein</fullName>
    </submittedName>
</protein>
<dbReference type="AlphaFoldDB" id="A0A814FNH3"/>
<organism evidence="1 2">
    <name type="scientific">Adineta ricciae</name>
    <name type="common">Rotifer</name>
    <dbReference type="NCBI Taxonomy" id="249248"/>
    <lineage>
        <taxon>Eukaryota</taxon>
        <taxon>Metazoa</taxon>
        <taxon>Spiralia</taxon>
        <taxon>Gnathifera</taxon>
        <taxon>Rotifera</taxon>
        <taxon>Eurotatoria</taxon>
        <taxon>Bdelloidea</taxon>
        <taxon>Adinetida</taxon>
        <taxon>Adinetidae</taxon>
        <taxon>Adineta</taxon>
    </lineage>
</organism>
<sequence>MHSCMKSLDQSVLLSRMLSESARRASFVSLESVSTRDAASEQPIEPLPQIIGISRKVSEICKFCTNFTNHCDEL</sequence>
<name>A0A814FNH3_ADIRI</name>
<dbReference type="EMBL" id="CAJNOR010000709">
    <property type="protein sequence ID" value="CAF0988026.1"/>
    <property type="molecule type" value="Genomic_DNA"/>
</dbReference>
<proteinExistence type="predicted"/>
<dbReference type="Proteomes" id="UP000663828">
    <property type="component" value="Unassembled WGS sequence"/>
</dbReference>